<protein>
    <submittedName>
        <fullName evidence="1">Uncharacterized protein</fullName>
    </submittedName>
</protein>
<reference evidence="1 2" key="1">
    <citation type="submission" date="2020-08" db="EMBL/GenBank/DDBJ databases">
        <title>Sequencing the genomes of 1000 actinobacteria strains.</title>
        <authorList>
            <person name="Klenk H.-P."/>
        </authorList>
    </citation>
    <scope>NUCLEOTIDE SEQUENCE [LARGE SCALE GENOMIC DNA]</scope>
    <source>
        <strain evidence="1 2">DSM 45584</strain>
    </source>
</reference>
<accession>A0A840QD80</accession>
<dbReference type="AlphaFoldDB" id="A0A840QD80"/>
<dbReference type="Proteomes" id="UP000584374">
    <property type="component" value="Unassembled WGS sequence"/>
</dbReference>
<dbReference type="EMBL" id="JACHIW010000001">
    <property type="protein sequence ID" value="MBB5156509.1"/>
    <property type="molecule type" value="Genomic_DNA"/>
</dbReference>
<organism evidence="1 2">
    <name type="scientific">Saccharopolyspora phatthalungensis</name>
    <dbReference type="NCBI Taxonomy" id="664693"/>
    <lineage>
        <taxon>Bacteria</taxon>
        <taxon>Bacillati</taxon>
        <taxon>Actinomycetota</taxon>
        <taxon>Actinomycetes</taxon>
        <taxon>Pseudonocardiales</taxon>
        <taxon>Pseudonocardiaceae</taxon>
        <taxon>Saccharopolyspora</taxon>
    </lineage>
</organism>
<evidence type="ECO:0000313" key="1">
    <source>
        <dbReference type="EMBL" id="MBB5156509.1"/>
    </source>
</evidence>
<proteinExistence type="predicted"/>
<comment type="caution">
    <text evidence="1">The sequence shown here is derived from an EMBL/GenBank/DDBJ whole genome shotgun (WGS) entry which is preliminary data.</text>
</comment>
<dbReference type="RefSeq" id="WP_221467235.1">
    <property type="nucleotide sequence ID" value="NZ_JACHIW010000001.1"/>
</dbReference>
<name>A0A840QD80_9PSEU</name>
<gene>
    <name evidence="1" type="ORF">BJ970_004043</name>
</gene>
<evidence type="ECO:0000313" key="2">
    <source>
        <dbReference type="Proteomes" id="UP000584374"/>
    </source>
</evidence>
<keyword evidence="2" id="KW-1185">Reference proteome</keyword>
<sequence>MTPISAADGCGWSVRASGNAGPLDADVASVIQVYLLAERPESASARLFLVAKGPNRGKPLTAAGLRTIFRYHRGLTGMPTLSAPRRRSGPRLNVRQHGPELSRGERVRFKRGFVAGPVAAQGVIRTVNRVRAGNASCRTTYRNTRSNTDHACFSARGASGRLRVASAVAKSSTAFGSIWPTDVPRKCCNT</sequence>